<dbReference type="Proteomes" id="UP000478867">
    <property type="component" value="Unassembled WGS sequence"/>
</dbReference>
<reference evidence="1 10" key="4">
    <citation type="submission" date="2017-09" db="EMBL/GenBank/DDBJ databases">
        <title>A single nucleotide polymorphism in the Staphylococcus aureus virulence regulator SaeR abolishes pathogenesis.</title>
        <authorList>
            <person name="Copin R.J."/>
            <person name="Sause W."/>
            <person name="Shopsin B."/>
            <person name="Torres V.J."/>
        </authorList>
    </citation>
    <scope>NUCLEOTIDE SEQUENCE [LARGE SCALE GENOMIC DNA]</scope>
    <source>
        <strain evidence="10">Newman</strain>
        <strain evidence="1">Newman_D2C</strain>
    </source>
</reference>
<dbReference type="EMBL" id="LALJ01000005">
    <property type="protein sequence ID" value="KMR37726.1"/>
    <property type="molecule type" value="Genomic_DNA"/>
</dbReference>
<evidence type="ECO:0000313" key="9">
    <source>
        <dbReference type="EMBL" id="RZI08021.1"/>
    </source>
</evidence>
<dbReference type="EMBL" id="JAIUEN010000050">
    <property type="protein sequence ID" value="MCE3362131.1"/>
    <property type="molecule type" value="Genomic_DNA"/>
</dbReference>
<protein>
    <submittedName>
        <fullName evidence="2">Uncharacterized protein</fullName>
    </submittedName>
</protein>
<dbReference type="Proteomes" id="UP000294017">
    <property type="component" value="Unassembled WGS sequence"/>
</dbReference>
<evidence type="ECO:0000313" key="7">
    <source>
        <dbReference type="EMBL" id="MVM11295.1"/>
    </source>
</evidence>
<evidence type="ECO:0000313" key="12">
    <source>
        <dbReference type="Proteomes" id="UP000466646"/>
    </source>
</evidence>
<reference evidence="4" key="3">
    <citation type="journal article" date="2016" name="J. Infect. Dis.">
        <title>Comparative Genomics of Community-Associated Methicillin-Resistant Staphylococcus aureus Shows the Emergence of Clone ST8-USA300 in Geneva, Switzerland.</title>
        <authorList>
            <person name="Von Dach E."/>
            <person name="Diene S.M."/>
            <person name="Fankhauser C."/>
            <person name="Schrenzel J."/>
            <person name="Harbarth S."/>
            <person name="Francois P."/>
        </authorList>
    </citation>
    <scope>NUCLEOTIDE SEQUENCE</scope>
    <source>
        <strain evidence="4">MRSA_S26</strain>
    </source>
</reference>
<evidence type="ECO:0000313" key="5">
    <source>
        <dbReference type="EMBL" id="MCE3362131.1"/>
    </source>
</evidence>
<proteinExistence type="predicted"/>
<sequence>MPIINVGDLWDNEHNVYNHWGGLDINDYRSTY</sequence>
<evidence type="ECO:0000313" key="11">
    <source>
        <dbReference type="Proteomes" id="UP000294017"/>
    </source>
</evidence>
<dbReference type="Proteomes" id="UP000466646">
    <property type="component" value="Unassembled WGS sequence"/>
</dbReference>
<dbReference type="Proteomes" id="UP001200271">
    <property type="component" value="Unassembled WGS sequence"/>
</dbReference>
<reference evidence="5" key="8">
    <citation type="journal article" date="2021" name="Front Med (Lausanne)">
        <title>The Prevalence and Determinants of Fusidic Acid Resistance Among Methicillin-Resistant Staphylococcus aureus Clinical Isolates in China.</title>
        <authorList>
            <person name="Zhao H."/>
            <person name="Wang X."/>
            <person name="Wang B."/>
            <person name="Xu Y."/>
            <person name="Rao L."/>
            <person name="Wan B."/>
            <person name="Guo Y."/>
            <person name="Wu X."/>
            <person name="Yu J."/>
            <person name="Chen L."/>
            <person name="Li M."/>
            <person name="Yu F."/>
        </authorList>
    </citation>
    <scope>NUCLEOTIDE SEQUENCE</scope>
    <source>
        <strain evidence="5">NC-4</strain>
    </source>
</reference>
<dbReference type="EMBL" id="CP023391">
    <property type="protein sequence ID" value="ATC72777.1"/>
    <property type="molecule type" value="Genomic_DNA"/>
</dbReference>
<evidence type="ECO:0000313" key="1">
    <source>
        <dbReference type="EMBL" id="ATC72777.1"/>
    </source>
</evidence>
<accession>A0A2C9TPG9</accession>
<dbReference type="EMBL" id="LFVP01000006">
    <property type="protein sequence ID" value="KSA79684.1"/>
    <property type="molecule type" value="Genomic_DNA"/>
</dbReference>
<evidence type="ECO:0000313" key="4">
    <source>
        <dbReference type="EMBL" id="KSA79684.1"/>
    </source>
</evidence>
<dbReference type="Proteomes" id="UP000471199">
    <property type="component" value="Unassembled WGS sequence"/>
</dbReference>
<accession>A0A1E8WUR5</accession>
<dbReference type="EMBL" id="WPTS01000027">
    <property type="protein sequence ID" value="MVK35317.1"/>
    <property type="molecule type" value="Genomic_DNA"/>
</dbReference>
<evidence type="ECO:0000313" key="10">
    <source>
        <dbReference type="Proteomes" id="UP000217245"/>
    </source>
</evidence>
<evidence type="ECO:0000313" key="6">
    <source>
        <dbReference type="EMBL" id="MVK35317.1"/>
    </source>
</evidence>
<evidence type="ECO:0000313" key="2">
    <source>
        <dbReference type="EMBL" id="KMR37726.1"/>
    </source>
</evidence>
<dbReference type="EMBL" id="WPXC01000030">
    <property type="protein sequence ID" value="MVM11295.1"/>
    <property type="molecule type" value="Genomic_DNA"/>
</dbReference>
<evidence type="ECO:0000313" key="8">
    <source>
        <dbReference type="EMBL" id="NDP55101.1"/>
    </source>
</evidence>
<reference evidence="8 12" key="7">
    <citation type="submission" date="2020-01" db="EMBL/GenBank/DDBJ databases">
        <title>Analysis of Virulence and Antimicrobial Resistance Gene Carriage in Staphylococcus aureus Infections in Equids Using Whole Genome Sequencing.</title>
        <authorList>
            <person name="Little S.V."/>
            <person name="Hillhouse A.E."/>
            <person name="Cohen N.D."/>
            <person name="Lawhon S.D."/>
            <person name="Bryan L.K."/>
        </authorList>
    </citation>
    <scope>NUCLEOTIDE SEQUENCE [LARGE SCALE GENOMIC DNA]</scope>
    <source>
        <strain evidence="8 12">61-017</strain>
    </source>
</reference>
<name>A0A2C9TPG9_STAAU</name>
<gene>
    <name evidence="4" type="ORF">ACR79_09670</name>
    <name evidence="1" type="ORF">CNH36_14535</name>
    <name evidence="9" type="ORF">EIH03_03600</name>
    <name evidence="3" type="ORF">EP54_00235</name>
    <name evidence="2" type="ORF">EQ90_02820</name>
    <name evidence="6" type="ORF">GO814_09225</name>
    <name evidence="7" type="ORF">GO942_11525</name>
    <name evidence="8" type="ORF">GZ130_00630</name>
    <name evidence="5" type="ORF">LB359_07180</name>
</gene>
<reference evidence="4" key="2">
    <citation type="submission" date="2015-06" db="EMBL/GenBank/DDBJ databases">
        <authorList>
            <person name="Diene S.M."/>
            <person name="Von Dach E."/>
            <person name="Fankhauser C."/>
            <person name="Schrenzel J."/>
            <person name="Harbarth S."/>
            <person name="Francois P."/>
        </authorList>
    </citation>
    <scope>NUCLEOTIDE SEQUENCE</scope>
    <source>
        <strain evidence="4">MRSA_S26</strain>
    </source>
</reference>
<reference evidence="9 11" key="5">
    <citation type="submission" date="2018-11" db="EMBL/GenBank/DDBJ databases">
        <title>Genomic profiling of Staphylococcus species from a Poultry farm system in KwaZulu-Natal, South Africa.</title>
        <authorList>
            <person name="Amoako D.G."/>
            <person name="Somboro A.M."/>
            <person name="Abia A.L.K."/>
            <person name="Bester L.A."/>
            <person name="Essack S.Y."/>
        </authorList>
    </citation>
    <scope>NUCLEOTIDE SEQUENCE [LARGE SCALE GENOMIC DNA]</scope>
    <source>
        <strain evidence="9 11">SA12</strain>
    </source>
</reference>
<evidence type="ECO:0000313" key="13">
    <source>
        <dbReference type="Proteomes" id="UP000471199"/>
    </source>
</evidence>
<organism evidence="2">
    <name type="scientific">Staphylococcus aureus</name>
    <dbReference type="NCBI Taxonomy" id="1280"/>
    <lineage>
        <taxon>Bacteria</taxon>
        <taxon>Bacillati</taxon>
        <taxon>Bacillota</taxon>
        <taxon>Bacilli</taxon>
        <taxon>Bacillales</taxon>
        <taxon>Staphylococcaceae</taxon>
        <taxon>Staphylococcus</taxon>
    </lineage>
</organism>
<dbReference type="EMBL" id="LALQ01000001">
    <property type="protein sequence ID" value="KMR58573.1"/>
    <property type="molecule type" value="Genomic_DNA"/>
</dbReference>
<dbReference type="Proteomes" id="UP000052129">
    <property type="component" value="Unassembled WGS sequence"/>
</dbReference>
<dbReference type="EMBL" id="JAAFLG010000001">
    <property type="protein sequence ID" value="NDP55101.1"/>
    <property type="molecule type" value="Genomic_DNA"/>
</dbReference>
<evidence type="ECO:0000313" key="3">
    <source>
        <dbReference type="EMBL" id="KMR58573.1"/>
    </source>
</evidence>
<evidence type="ECO:0000313" key="14">
    <source>
        <dbReference type="Proteomes" id="UP000478867"/>
    </source>
</evidence>
<reference evidence="2" key="1">
    <citation type="journal article" date="2015" name="J. Infect. Dis.">
        <title>Parallel Epidemics of Community-Associated Methicillin-Resistant Staphylococcus aureus USA300 Infection in North and South America.</title>
        <authorList>
            <person name="Planet P.J."/>
            <person name="Diaz L."/>
            <person name="Kolokotronis S.O."/>
            <person name="Narechania A."/>
            <person name="Reyes J."/>
            <person name="Xing G."/>
            <person name="Rincon S."/>
            <person name="Smith H."/>
            <person name="Panesso D."/>
            <person name="Ryan C."/>
            <person name="Smith D.P."/>
            <person name="Guzman M."/>
            <person name="Zurita J."/>
            <person name="Sebra R."/>
            <person name="Deikus G."/>
            <person name="Nolan R.L."/>
            <person name="Tenover F.C."/>
            <person name="Weinstock G.M."/>
            <person name="Robinson D.A."/>
            <person name="Arias C.A."/>
        </authorList>
    </citation>
    <scope>NUCLEOTIDE SEQUENCE</scope>
    <source>
        <strain evidence="2">CA15</strain>
        <strain evidence="3">M121</strain>
    </source>
</reference>
<reference evidence="5" key="9">
    <citation type="submission" date="2023-08" db="EMBL/GenBank/DDBJ databases">
        <authorList>
            <person name="Zhao H."/>
            <person name="Wang X."/>
        </authorList>
    </citation>
    <scope>NUCLEOTIDE SEQUENCE</scope>
    <source>
        <strain evidence="5">NC-4</strain>
    </source>
</reference>
<dbReference type="Proteomes" id="UP000217245">
    <property type="component" value="Chromosome"/>
</dbReference>
<dbReference type="AlphaFoldDB" id="A0A2C9TPG9"/>
<reference evidence="13 14" key="6">
    <citation type="submission" date="2019-11" db="EMBL/GenBank/DDBJ databases">
        <title>Implementation of targeted gown and glove precautions to prevent Staphylococcus aureus acquisition in community-based nursing homes.</title>
        <authorList>
            <person name="Stine O.C."/>
        </authorList>
    </citation>
    <scope>NUCLEOTIDE SEQUENCE [LARGE SCALE GENOMIC DNA]</scope>
    <source>
        <strain evidence="7 14">S_1081.LBCF.DN</strain>
        <strain evidence="6 13">S_2062.LAUP.DI</strain>
    </source>
</reference>
<dbReference type="EMBL" id="RQTF01000052">
    <property type="protein sequence ID" value="RZI08021.1"/>
    <property type="molecule type" value="Genomic_DNA"/>
</dbReference>
<dbReference type="RefSeq" id="WP_001790599.1">
    <property type="nucleotide sequence ID" value="NZ_AP017377.1"/>
</dbReference>